<dbReference type="SMART" id="SM00248">
    <property type="entry name" value="ANK"/>
    <property type="match status" value="4"/>
</dbReference>
<evidence type="ECO:0000256" key="3">
    <source>
        <dbReference type="ARBA" id="ARBA00023054"/>
    </source>
</evidence>
<keyword evidence="2 4" id="KW-0040">ANK repeat</keyword>
<comment type="caution">
    <text evidence="7">The sequence shown here is derived from an EMBL/GenBank/DDBJ whole genome shotgun (WGS) entry which is preliminary data.</text>
</comment>
<dbReference type="PROSITE" id="PS50297">
    <property type="entry name" value="ANK_REP_REGION"/>
    <property type="match status" value="2"/>
</dbReference>
<dbReference type="InterPro" id="IPR047184">
    <property type="entry name" value="KANK1-4"/>
</dbReference>
<evidence type="ECO:0000313" key="8">
    <source>
        <dbReference type="Proteomes" id="UP001353858"/>
    </source>
</evidence>
<dbReference type="Pfam" id="PF13637">
    <property type="entry name" value="Ank_4"/>
    <property type="match status" value="1"/>
</dbReference>
<evidence type="ECO:0000256" key="1">
    <source>
        <dbReference type="ARBA" id="ARBA00022737"/>
    </source>
</evidence>
<feature type="compositionally biased region" description="Basic and acidic residues" evidence="6">
    <location>
        <begin position="615"/>
        <end position="625"/>
    </location>
</feature>
<name>A0AAN7PXK1_9COLE</name>
<accession>A0AAN7PXK1</accession>
<dbReference type="PROSITE" id="PS50088">
    <property type="entry name" value="ANK_REPEAT"/>
    <property type="match status" value="2"/>
</dbReference>
<reference evidence="8" key="1">
    <citation type="submission" date="2023-01" db="EMBL/GenBank/DDBJ databases">
        <title>Key to firefly adult light organ development and bioluminescence: homeobox transcription factors regulate luciferase expression and transportation to peroxisome.</title>
        <authorList>
            <person name="Fu X."/>
        </authorList>
    </citation>
    <scope>NUCLEOTIDE SEQUENCE [LARGE SCALE GENOMIC DNA]</scope>
</reference>
<dbReference type="EMBL" id="JARPUR010000008">
    <property type="protein sequence ID" value="KAK4871490.1"/>
    <property type="molecule type" value="Genomic_DNA"/>
</dbReference>
<sequence length="980" mass="108941">MPYSQQMSVHSCKTDNYDYNSWYQLCNCCPYGYHIDLDFVRYCESIGQQSDRTGSIKRRRDRRRQRQSMEVLLGLEPPILAALEKVHQKTIEEECLNLSLKQSSLMHDDLDEVVSDFERTLQRSKTKKISNNLPDVTVHDTIHRVPSISSMSSTSGSSMTVLPSATEATSGREYDAISIESFGLNPAALQNIREQMALSLERTKELEERVKLIPSLQAQLSVLKEEKRQLLLEIKAAHNAELNVVNGNYINNSVTLPHVRLRSHSLTHSTSVESINKREHRFSPVPRRDFGVMCSVLTRNVGVGHHYPNTKSVATTTVNGAVDDNYTDKWYKEKIKFLTTDNRSKPLSKFSMNETKVHPIVVARGTQTPQPVEKREISSQTISDPKVQSVNNFTQTLEVKKAYCSIGVSATVATSHASSEAFVPTQSLGSSDDTIDAIMCVNCADNNKQHGGTTSTISLASLAFPRSKSFNLGDDKLNLASRSRTVGSQYEPFNCHKACQHDIKTQSKACQNDVKTTHKGVQYESFSVTKFTDTKDLKVALRDAGCNTETVEKQTYDIGINTRLLEETDSCANCLKQEKEELVKKDDSFVASKIPRPLVPTTPVEIRKFRRQDTYTKIPSSEKEASGLSGLDLSPKHDNELSSPLEKVKQSYKLSKISSTSQNGVGTSKSEQQDSTLSLPDSDLCQSNAQGHRKKVKPSKEMQAAMKVLNDSLQKGQTKNLKNQLKNAINIIQQEWFQISSLINANPLDVEDYLDCFEDISSDLLHYIVNMVDVSGNTAMHYAVSHGNFDVVSILLDSKVCDINQPNKAGYTSVMLVSLAEVCSSTHANVVRRLFQLADVNIRAKQHGQTALMLAVSHGRLDTVQMLLEAGAEINIQDEDGSTALMCASEHGHIEIVKHFLSQHDCDSTIMDIDGSTALKIAMEAGHRHIGVLLYAHERNLHGGSKLKRNKSTSLSPKVPSSPLPMRSSHRALTDIKPSK</sequence>
<dbReference type="FunFam" id="1.25.40.20:FF:000243">
    <property type="entry name" value="Uncharacterized protein, isoform D"/>
    <property type="match status" value="1"/>
</dbReference>
<dbReference type="PRINTS" id="PR01415">
    <property type="entry name" value="ANKYRIN"/>
</dbReference>
<protein>
    <recommendedName>
        <fullName evidence="9">KN motif and ankyrin repeat domain-containing protein 1</fullName>
    </recommendedName>
</protein>
<evidence type="ECO:0000256" key="2">
    <source>
        <dbReference type="ARBA" id="ARBA00023043"/>
    </source>
</evidence>
<feature type="compositionally biased region" description="Low complexity" evidence="6">
    <location>
        <begin position="952"/>
        <end position="965"/>
    </location>
</feature>
<dbReference type="GO" id="GO:0030837">
    <property type="term" value="P:negative regulation of actin filament polymerization"/>
    <property type="evidence" value="ECO:0007669"/>
    <property type="project" value="InterPro"/>
</dbReference>
<dbReference type="Proteomes" id="UP001353858">
    <property type="component" value="Unassembled WGS sequence"/>
</dbReference>
<dbReference type="GO" id="GO:0005856">
    <property type="term" value="C:cytoskeleton"/>
    <property type="evidence" value="ECO:0007669"/>
    <property type="project" value="TreeGrafter"/>
</dbReference>
<dbReference type="PANTHER" id="PTHR24168">
    <property type="entry name" value="KN MOTIF AND ANKYRIN REPEAT DOMAIN-CONTAINING"/>
    <property type="match status" value="1"/>
</dbReference>
<feature type="coiled-coil region" evidence="5">
    <location>
        <begin position="189"/>
        <end position="240"/>
    </location>
</feature>
<feature type="region of interest" description="Disordered" evidence="6">
    <location>
        <begin position="615"/>
        <end position="647"/>
    </location>
</feature>
<dbReference type="AlphaFoldDB" id="A0AAN7PXK1"/>
<dbReference type="InterPro" id="IPR036770">
    <property type="entry name" value="Ankyrin_rpt-contain_sf"/>
</dbReference>
<evidence type="ECO:0000256" key="5">
    <source>
        <dbReference type="SAM" id="Coils"/>
    </source>
</evidence>
<keyword evidence="8" id="KW-1185">Reference proteome</keyword>
<dbReference type="InterPro" id="IPR021939">
    <property type="entry name" value="KN_motif"/>
</dbReference>
<dbReference type="Gene3D" id="1.25.40.20">
    <property type="entry name" value="Ankyrin repeat-containing domain"/>
    <property type="match status" value="1"/>
</dbReference>
<evidence type="ECO:0000256" key="6">
    <source>
        <dbReference type="SAM" id="MobiDB-lite"/>
    </source>
</evidence>
<dbReference type="SUPFAM" id="SSF48403">
    <property type="entry name" value="Ankyrin repeat"/>
    <property type="match status" value="1"/>
</dbReference>
<feature type="region of interest" description="Disordered" evidence="6">
    <location>
        <begin position="944"/>
        <end position="980"/>
    </location>
</feature>
<keyword evidence="1" id="KW-0677">Repeat</keyword>
<feature type="repeat" description="ANK" evidence="4">
    <location>
        <begin position="847"/>
        <end position="879"/>
    </location>
</feature>
<organism evidence="7 8">
    <name type="scientific">Aquatica leii</name>
    <dbReference type="NCBI Taxonomy" id="1421715"/>
    <lineage>
        <taxon>Eukaryota</taxon>
        <taxon>Metazoa</taxon>
        <taxon>Ecdysozoa</taxon>
        <taxon>Arthropoda</taxon>
        <taxon>Hexapoda</taxon>
        <taxon>Insecta</taxon>
        <taxon>Pterygota</taxon>
        <taxon>Neoptera</taxon>
        <taxon>Endopterygota</taxon>
        <taxon>Coleoptera</taxon>
        <taxon>Polyphaga</taxon>
        <taxon>Elateriformia</taxon>
        <taxon>Elateroidea</taxon>
        <taxon>Lampyridae</taxon>
        <taxon>Luciolinae</taxon>
        <taxon>Aquatica</taxon>
    </lineage>
</organism>
<dbReference type="GO" id="GO:0005737">
    <property type="term" value="C:cytoplasm"/>
    <property type="evidence" value="ECO:0007669"/>
    <property type="project" value="TreeGrafter"/>
</dbReference>
<feature type="repeat" description="ANK" evidence="4">
    <location>
        <begin position="775"/>
        <end position="797"/>
    </location>
</feature>
<dbReference type="InterPro" id="IPR002110">
    <property type="entry name" value="Ankyrin_rpt"/>
</dbReference>
<proteinExistence type="predicted"/>
<dbReference type="Pfam" id="PF00023">
    <property type="entry name" value="Ank"/>
    <property type="match status" value="1"/>
</dbReference>
<gene>
    <name evidence="7" type="ORF">RN001_015614</name>
</gene>
<feature type="compositionally biased region" description="Polar residues" evidence="6">
    <location>
        <begin position="659"/>
        <end position="690"/>
    </location>
</feature>
<evidence type="ECO:0000313" key="7">
    <source>
        <dbReference type="EMBL" id="KAK4871490.1"/>
    </source>
</evidence>
<dbReference type="Pfam" id="PF12075">
    <property type="entry name" value="KN_motif"/>
    <property type="match status" value="1"/>
</dbReference>
<evidence type="ECO:0000256" key="4">
    <source>
        <dbReference type="PROSITE-ProRule" id="PRU00023"/>
    </source>
</evidence>
<feature type="region of interest" description="Disordered" evidence="6">
    <location>
        <begin position="659"/>
        <end position="698"/>
    </location>
</feature>
<dbReference type="PANTHER" id="PTHR24168:SF21">
    <property type="entry name" value="KANK, ISOFORM D"/>
    <property type="match status" value="1"/>
</dbReference>
<evidence type="ECO:0008006" key="9">
    <source>
        <dbReference type="Google" id="ProtNLM"/>
    </source>
</evidence>
<keyword evidence="3 5" id="KW-0175">Coiled coil</keyword>